<dbReference type="PANTHER" id="PTHR43433:SF10">
    <property type="entry name" value="AB HYDROLASE-1 DOMAIN-CONTAINING PROTEIN"/>
    <property type="match status" value="1"/>
</dbReference>
<evidence type="ECO:0000313" key="3">
    <source>
        <dbReference type="EMBL" id="MWV55143.1"/>
    </source>
</evidence>
<reference evidence="3 5" key="2">
    <citation type="submission" date="2019-11" db="EMBL/GenBank/DDBJ databases">
        <title>Green- and brown-colored morphotypes of Chlorobia in the stratified aquatic ecosystems of Kandalaksha Gulf (White Sea): A model for study of the accessory genome evolution.</title>
        <authorList>
            <person name="Grouzdev D.S."/>
        </authorList>
    </citation>
    <scope>NUCLEOTIDE SEQUENCE [LARGE SCALE GENOMIC DNA]</scope>
    <source>
        <strain evidence="3 5">ZM</strain>
    </source>
</reference>
<evidence type="ECO:0000313" key="2">
    <source>
        <dbReference type="EMBL" id="KAA6233371.1"/>
    </source>
</evidence>
<dbReference type="Proteomes" id="UP000489351">
    <property type="component" value="Unassembled WGS sequence"/>
</dbReference>
<reference evidence="2 4" key="1">
    <citation type="submission" date="2019-07" db="EMBL/GenBank/DDBJ databases">
        <title>Draft genome Sequence of Chlorobium phaeovibrioides sp. strain PhvTcv-s14, from the Phylum Chlorobi.</title>
        <authorList>
            <person name="Babenko V."/>
            <person name="Boldyreva D."/>
            <person name="Kanygina A."/>
            <person name="Selezneva O."/>
            <person name="Akopiyan T."/>
            <person name="Lunina O."/>
        </authorList>
    </citation>
    <scope>NUCLEOTIDE SEQUENCE [LARGE SCALE GENOMIC DNA]</scope>
    <source>
        <strain evidence="2 4">GrTcv12</strain>
    </source>
</reference>
<proteinExistence type="predicted"/>
<feature type="domain" description="AB hydrolase-1" evidence="1">
    <location>
        <begin position="28"/>
        <end position="258"/>
    </location>
</feature>
<dbReference type="InterPro" id="IPR029058">
    <property type="entry name" value="AB_hydrolase_fold"/>
</dbReference>
<sequence>MPGAFADPEVAQTGCGPIEYSLTGSGAPVVMVMHGGMGGYDQARVILGNWLDENEYRFLCPSRPGYLGTPLDSGRSMEEQADLFAALLDHLGIDKVAVVTVSAGGPPGYVFALRHPERVWALIAIDSVSGYYALPETTGAAEKMLFTTTFGQKLANIFEKISPASYLKELFTSTGYFTKNQLQDHIDYVLGNKDALDFVHAFMNTMYPYDKREAGTENDMSIYRTYTRLPLEGIGCPALIIHGTHDADVKFYDGVYAYESIKGAERHWIEYGSHVCFWMNRNSLLAQRRAVEFLSAHKQ</sequence>
<dbReference type="EMBL" id="VMRG01000001">
    <property type="protein sequence ID" value="KAA6233371.1"/>
    <property type="molecule type" value="Genomic_DNA"/>
</dbReference>
<dbReference type="SUPFAM" id="SSF53474">
    <property type="entry name" value="alpha/beta-Hydrolases"/>
    <property type="match status" value="1"/>
</dbReference>
<evidence type="ECO:0000259" key="1">
    <source>
        <dbReference type="Pfam" id="PF00561"/>
    </source>
</evidence>
<organism evidence="2 4">
    <name type="scientific">Chlorobium phaeovibrioides</name>
    <dbReference type="NCBI Taxonomy" id="1094"/>
    <lineage>
        <taxon>Bacteria</taxon>
        <taxon>Pseudomonadati</taxon>
        <taxon>Chlorobiota</taxon>
        <taxon>Chlorobiia</taxon>
        <taxon>Chlorobiales</taxon>
        <taxon>Chlorobiaceae</taxon>
        <taxon>Chlorobium/Pelodictyon group</taxon>
        <taxon>Chlorobium</taxon>
    </lineage>
</organism>
<dbReference type="PANTHER" id="PTHR43433">
    <property type="entry name" value="HYDROLASE, ALPHA/BETA FOLD FAMILY PROTEIN"/>
    <property type="match status" value="1"/>
</dbReference>
<dbReference type="GO" id="GO:0016787">
    <property type="term" value="F:hydrolase activity"/>
    <property type="evidence" value="ECO:0007669"/>
    <property type="project" value="UniProtKB-KW"/>
</dbReference>
<dbReference type="InterPro" id="IPR000073">
    <property type="entry name" value="AB_hydrolase_1"/>
</dbReference>
<dbReference type="AlphaFoldDB" id="A0A5M8IDA0"/>
<accession>A0A5M8IDA0</accession>
<dbReference type="Gene3D" id="3.40.50.1820">
    <property type="entry name" value="alpha/beta hydrolase"/>
    <property type="match status" value="1"/>
</dbReference>
<dbReference type="Proteomes" id="UP000327458">
    <property type="component" value="Unassembled WGS sequence"/>
</dbReference>
<comment type="caution">
    <text evidence="2">The sequence shown here is derived from an EMBL/GenBank/DDBJ whole genome shotgun (WGS) entry which is preliminary data.</text>
</comment>
<dbReference type="InterPro" id="IPR050471">
    <property type="entry name" value="AB_hydrolase"/>
</dbReference>
<keyword evidence="2" id="KW-0378">Hydrolase</keyword>
<evidence type="ECO:0000313" key="5">
    <source>
        <dbReference type="Proteomes" id="UP000489351"/>
    </source>
</evidence>
<dbReference type="EMBL" id="WUBZ01000052">
    <property type="protein sequence ID" value="MWV55143.1"/>
    <property type="molecule type" value="Genomic_DNA"/>
</dbReference>
<protein>
    <submittedName>
        <fullName evidence="3">Alpha/beta fold hydrolase</fullName>
    </submittedName>
    <submittedName>
        <fullName evidence="2">Alpha/beta hydrolase</fullName>
    </submittedName>
</protein>
<evidence type="ECO:0000313" key="4">
    <source>
        <dbReference type="Proteomes" id="UP000327458"/>
    </source>
</evidence>
<name>A0A5M8IDA0_CHLPH</name>
<dbReference type="Pfam" id="PF00561">
    <property type="entry name" value="Abhydrolase_1"/>
    <property type="match status" value="1"/>
</dbReference>
<gene>
    <name evidence="2" type="ORF">FP507_05495</name>
    <name evidence="3" type="ORF">GJ685_08765</name>
</gene>
<keyword evidence="5" id="KW-1185">Reference proteome</keyword>